<evidence type="ECO:0000259" key="3">
    <source>
        <dbReference type="Pfam" id="PF00248"/>
    </source>
</evidence>
<accession>A0A0G4PU26</accession>
<comment type="similarity">
    <text evidence="2">Belongs to the aldo/keto reductase family. Aldo/keto reductase 2 subfamily.</text>
</comment>
<feature type="domain" description="NADP-dependent oxidoreductase" evidence="3">
    <location>
        <begin position="17"/>
        <end position="297"/>
    </location>
</feature>
<protein>
    <submittedName>
        <fullName evidence="4">Aldo/keto reductase</fullName>
    </submittedName>
</protein>
<dbReference type="InterPro" id="IPR023210">
    <property type="entry name" value="NADP_OxRdtase_dom"/>
</dbReference>
<dbReference type="AlphaFoldDB" id="A0A0G4PU26"/>
<dbReference type="InterPro" id="IPR036812">
    <property type="entry name" value="NAD(P)_OxRdtase_dom_sf"/>
</dbReference>
<evidence type="ECO:0000256" key="1">
    <source>
        <dbReference type="ARBA" id="ARBA00023002"/>
    </source>
</evidence>
<dbReference type="STRING" id="1429867.A0A0G4PU26"/>
<dbReference type="PANTHER" id="PTHR43364">
    <property type="entry name" value="NADH-SPECIFIC METHYLGLYOXAL REDUCTASE-RELATED"/>
    <property type="match status" value="1"/>
</dbReference>
<sequence>MSLPETLFSAYSIGTSLTTADEVQKVLDQLKELQINRIDTAASWPNTRPGHSEALLGKVQAMKQGFNVDTRIDVPTESSSAPRRASTLTGPAIQKSLEKSLDRLQTNKINVLYFHLPDEKTTIGQQAAAMQVQYAEGRFDKFGLWNFEARILKAFVLVCSERGFVQPSVYQGWYNMVNRKEEELFPFLRQQGIAFHACSAFSRFMTGRRTRGEGNWHSSTYDNPKMQAGIMDFRETIRKLHISESEACLRWIYYHSKLQKGDGVILEASSAPELAQHIKDIAKGPLPAESVKELDLLYKRLAWSVR</sequence>
<dbReference type="PANTHER" id="PTHR43364:SF4">
    <property type="entry name" value="NAD(P)-LINKED OXIDOREDUCTASE SUPERFAMILY PROTEIN"/>
    <property type="match status" value="1"/>
</dbReference>
<dbReference type="InterPro" id="IPR050523">
    <property type="entry name" value="AKR_Detox_Biosynth"/>
</dbReference>
<evidence type="ECO:0000256" key="2">
    <source>
        <dbReference type="ARBA" id="ARBA00038157"/>
    </source>
</evidence>
<dbReference type="Gene3D" id="3.20.20.100">
    <property type="entry name" value="NADP-dependent oxidoreductase domain"/>
    <property type="match status" value="1"/>
</dbReference>
<dbReference type="Pfam" id="PF00248">
    <property type="entry name" value="Aldo_ket_red"/>
    <property type="match status" value="1"/>
</dbReference>
<evidence type="ECO:0000313" key="4">
    <source>
        <dbReference type="EMBL" id="CRL29673.1"/>
    </source>
</evidence>
<reference evidence="4 5" key="1">
    <citation type="journal article" date="2014" name="Nat. Commun.">
        <title>Multiple recent horizontal transfers of a large genomic region in cheese making fungi.</title>
        <authorList>
            <person name="Cheeseman K."/>
            <person name="Ropars J."/>
            <person name="Renault P."/>
            <person name="Dupont J."/>
            <person name="Gouzy J."/>
            <person name="Branca A."/>
            <person name="Abraham A.L."/>
            <person name="Ceppi M."/>
            <person name="Conseiller E."/>
            <person name="Debuchy R."/>
            <person name="Malagnac F."/>
            <person name="Goarin A."/>
            <person name="Silar P."/>
            <person name="Lacoste S."/>
            <person name="Sallet E."/>
            <person name="Bensimon A."/>
            <person name="Giraud T."/>
            <person name="Brygoo Y."/>
        </authorList>
    </citation>
    <scope>NUCLEOTIDE SEQUENCE [LARGE SCALE GENOMIC DNA]</scope>
    <source>
        <strain evidence="5">FM 013</strain>
    </source>
</reference>
<name>A0A0G4PU26_PENC3</name>
<keyword evidence="5" id="KW-1185">Reference proteome</keyword>
<dbReference type="EMBL" id="HG793171">
    <property type="protein sequence ID" value="CRL29673.1"/>
    <property type="molecule type" value="Genomic_DNA"/>
</dbReference>
<gene>
    <name evidence="4" type="ORF">PCAMFM013_S038g000076</name>
</gene>
<dbReference type="Proteomes" id="UP000053732">
    <property type="component" value="Unassembled WGS sequence"/>
</dbReference>
<dbReference type="GO" id="GO:0016491">
    <property type="term" value="F:oxidoreductase activity"/>
    <property type="evidence" value="ECO:0007669"/>
    <property type="project" value="UniProtKB-KW"/>
</dbReference>
<organism evidence="4 5">
    <name type="scientific">Penicillium camemberti (strain FM 013)</name>
    <dbReference type="NCBI Taxonomy" id="1429867"/>
    <lineage>
        <taxon>Eukaryota</taxon>
        <taxon>Fungi</taxon>
        <taxon>Dikarya</taxon>
        <taxon>Ascomycota</taxon>
        <taxon>Pezizomycotina</taxon>
        <taxon>Eurotiomycetes</taxon>
        <taxon>Eurotiomycetidae</taxon>
        <taxon>Eurotiales</taxon>
        <taxon>Aspergillaceae</taxon>
        <taxon>Penicillium</taxon>
    </lineage>
</organism>
<keyword evidence="1" id="KW-0560">Oxidoreductase</keyword>
<dbReference type="SUPFAM" id="SSF51430">
    <property type="entry name" value="NAD(P)-linked oxidoreductase"/>
    <property type="match status" value="1"/>
</dbReference>
<evidence type="ECO:0000313" key="5">
    <source>
        <dbReference type="Proteomes" id="UP000053732"/>
    </source>
</evidence>
<proteinExistence type="inferred from homology"/>